<gene>
    <name evidence="11" type="ORF">HOLleu_36245</name>
</gene>
<dbReference type="InterPro" id="IPR036907">
    <property type="entry name" value="5'-Nucleotdase_C_sf"/>
</dbReference>
<dbReference type="PRINTS" id="PR01607">
    <property type="entry name" value="APYRASEFAMLY"/>
</dbReference>
<dbReference type="AlphaFoldDB" id="A0A9Q0YJH6"/>
<evidence type="ECO:0000256" key="2">
    <source>
        <dbReference type="ARBA" id="ARBA00006654"/>
    </source>
</evidence>
<dbReference type="Proteomes" id="UP001152320">
    <property type="component" value="Chromosome 19"/>
</dbReference>
<dbReference type="SUPFAM" id="SSF55816">
    <property type="entry name" value="5'-nucleotidase (syn. UDP-sugar hydrolase), C-terminal domain"/>
    <property type="match status" value="1"/>
</dbReference>
<dbReference type="GO" id="GO:0046872">
    <property type="term" value="F:metal ion binding"/>
    <property type="evidence" value="ECO:0007669"/>
    <property type="project" value="UniProtKB-KW"/>
</dbReference>
<dbReference type="InterPro" id="IPR008334">
    <property type="entry name" value="5'-Nucleotdase_C"/>
</dbReference>
<dbReference type="InterPro" id="IPR029052">
    <property type="entry name" value="Metallo-depent_PP-like"/>
</dbReference>
<comment type="similarity">
    <text evidence="2 8">Belongs to the 5'-nucleotidase family.</text>
</comment>
<evidence type="ECO:0000256" key="3">
    <source>
        <dbReference type="ARBA" id="ARBA00012643"/>
    </source>
</evidence>
<evidence type="ECO:0000313" key="11">
    <source>
        <dbReference type="EMBL" id="KAJ8023725.1"/>
    </source>
</evidence>
<keyword evidence="12" id="KW-1185">Reference proteome</keyword>
<organism evidence="11 12">
    <name type="scientific">Holothuria leucospilota</name>
    <name type="common">Black long sea cucumber</name>
    <name type="synonym">Mertensiothuria leucospilota</name>
    <dbReference type="NCBI Taxonomy" id="206669"/>
    <lineage>
        <taxon>Eukaryota</taxon>
        <taxon>Metazoa</taxon>
        <taxon>Echinodermata</taxon>
        <taxon>Eleutherozoa</taxon>
        <taxon>Echinozoa</taxon>
        <taxon>Holothuroidea</taxon>
        <taxon>Aspidochirotacea</taxon>
        <taxon>Aspidochirotida</taxon>
        <taxon>Holothuriidae</taxon>
        <taxon>Holothuria</taxon>
    </lineage>
</organism>
<evidence type="ECO:0000259" key="10">
    <source>
        <dbReference type="Pfam" id="PF02872"/>
    </source>
</evidence>
<dbReference type="PROSITE" id="PS00785">
    <property type="entry name" value="5_NUCLEOTIDASE_1"/>
    <property type="match status" value="1"/>
</dbReference>
<reference evidence="11" key="1">
    <citation type="submission" date="2021-10" db="EMBL/GenBank/DDBJ databases">
        <title>Tropical sea cucumber genome reveals ecological adaptation and Cuvierian tubules defense mechanism.</title>
        <authorList>
            <person name="Chen T."/>
        </authorList>
    </citation>
    <scope>NUCLEOTIDE SEQUENCE</scope>
    <source>
        <strain evidence="11">Nanhai2018</strain>
        <tissue evidence="11">Muscle</tissue>
    </source>
</reference>
<dbReference type="Pfam" id="PF00149">
    <property type="entry name" value="Metallophos"/>
    <property type="match status" value="1"/>
</dbReference>
<feature type="chain" id="PRO_5040544179" description="5'-nucleotidase" evidence="8">
    <location>
        <begin position="24"/>
        <end position="545"/>
    </location>
</feature>
<comment type="caution">
    <text evidence="11">The sequence shown here is derived from an EMBL/GenBank/DDBJ whole genome shotgun (WGS) entry which is preliminary data.</text>
</comment>
<evidence type="ECO:0000256" key="7">
    <source>
        <dbReference type="ARBA" id="ARBA00022801"/>
    </source>
</evidence>
<dbReference type="GO" id="GO:0000166">
    <property type="term" value="F:nucleotide binding"/>
    <property type="evidence" value="ECO:0007669"/>
    <property type="project" value="UniProtKB-KW"/>
</dbReference>
<dbReference type="Gene3D" id="3.90.780.10">
    <property type="entry name" value="5'-Nucleotidase, C-terminal domain"/>
    <property type="match status" value="1"/>
</dbReference>
<evidence type="ECO:0000256" key="8">
    <source>
        <dbReference type="RuleBase" id="RU362119"/>
    </source>
</evidence>
<dbReference type="EC" id="3.1.3.5" evidence="3"/>
<keyword evidence="7 8" id="KW-0378">Hydrolase</keyword>
<evidence type="ECO:0000256" key="4">
    <source>
        <dbReference type="ARBA" id="ARBA00022723"/>
    </source>
</evidence>
<dbReference type="GO" id="GO:0008253">
    <property type="term" value="F:5'-nucleotidase activity"/>
    <property type="evidence" value="ECO:0007669"/>
    <property type="project" value="UniProtKB-EC"/>
</dbReference>
<dbReference type="Pfam" id="PF02872">
    <property type="entry name" value="5_nucleotid_C"/>
    <property type="match status" value="1"/>
</dbReference>
<comment type="catalytic activity">
    <reaction evidence="1">
        <text>a ribonucleoside 5'-phosphate + H2O = a ribonucleoside + phosphate</text>
        <dbReference type="Rhea" id="RHEA:12484"/>
        <dbReference type="ChEBI" id="CHEBI:15377"/>
        <dbReference type="ChEBI" id="CHEBI:18254"/>
        <dbReference type="ChEBI" id="CHEBI:43474"/>
        <dbReference type="ChEBI" id="CHEBI:58043"/>
        <dbReference type="EC" id="3.1.3.5"/>
    </reaction>
</comment>
<dbReference type="EMBL" id="JAIZAY010000019">
    <property type="protein sequence ID" value="KAJ8023725.1"/>
    <property type="molecule type" value="Genomic_DNA"/>
</dbReference>
<dbReference type="PANTHER" id="PTHR11575:SF24">
    <property type="entry name" value="5'-NUCLEOTIDASE"/>
    <property type="match status" value="1"/>
</dbReference>
<feature type="domain" description="Calcineurin-like phosphoesterase" evidence="9">
    <location>
        <begin position="28"/>
        <end position="242"/>
    </location>
</feature>
<accession>A0A9Q0YJH6</accession>
<evidence type="ECO:0000256" key="5">
    <source>
        <dbReference type="ARBA" id="ARBA00022729"/>
    </source>
</evidence>
<dbReference type="FunFam" id="3.60.21.10:FF:000020">
    <property type="entry name" value="NT5E isoform 4"/>
    <property type="match status" value="1"/>
</dbReference>
<dbReference type="InterPro" id="IPR004843">
    <property type="entry name" value="Calcineurin-like_PHP"/>
</dbReference>
<keyword evidence="6 8" id="KW-0547">Nucleotide-binding</keyword>
<dbReference type="InterPro" id="IPR006179">
    <property type="entry name" value="5_nucleotidase/apyrase"/>
</dbReference>
<evidence type="ECO:0000259" key="9">
    <source>
        <dbReference type="Pfam" id="PF00149"/>
    </source>
</evidence>
<dbReference type="OrthoDB" id="7722975at2759"/>
<evidence type="ECO:0000256" key="1">
    <source>
        <dbReference type="ARBA" id="ARBA00000815"/>
    </source>
</evidence>
<dbReference type="GO" id="GO:0006196">
    <property type="term" value="P:AMP catabolic process"/>
    <property type="evidence" value="ECO:0007669"/>
    <property type="project" value="TreeGrafter"/>
</dbReference>
<evidence type="ECO:0000256" key="6">
    <source>
        <dbReference type="ARBA" id="ARBA00022741"/>
    </source>
</evidence>
<dbReference type="Gene3D" id="3.60.21.10">
    <property type="match status" value="1"/>
</dbReference>
<keyword evidence="5 8" id="KW-0732">Signal</keyword>
<name>A0A9Q0YJH6_HOLLE</name>
<proteinExistence type="inferred from homology"/>
<protein>
    <recommendedName>
        <fullName evidence="3">5'-nucleotidase</fullName>
        <ecNumber evidence="3">3.1.3.5</ecNumber>
    </recommendedName>
</protein>
<dbReference type="SUPFAM" id="SSF56300">
    <property type="entry name" value="Metallo-dependent phosphatases"/>
    <property type="match status" value="1"/>
</dbReference>
<feature type="domain" description="5'-Nucleotidase C-terminal" evidence="10">
    <location>
        <begin position="350"/>
        <end position="509"/>
    </location>
</feature>
<dbReference type="GO" id="GO:0005886">
    <property type="term" value="C:plasma membrane"/>
    <property type="evidence" value="ECO:0007669"/>
    <property type="project" value="TreeGrafter"/>
</dbReference>
<keyword evidence="4" id="KW-0479">Metal-binding</keyword>
<feature type="signal peptide" evidence="8">
    <location>
        <begin position="1"/>
        <end position="23"/>
    </location>
</feature>
<dbReference type="PANTHER" id="PTHR11575">
    <property type="entry name" value="5'-NUCLEOTIDASE-RELATED"/>
    <property type="match status" value="1"/>
</dbReference>
<evidence type="ECO:0000313" key="12">
    <source>
        <dbReference type="Proteomes" id="UP001152320"/>
    </source>
</evidence>
<sequence length="545" mass="59937">MAALPAFLLIVTTVVVSLLAASAEFNLTIVHTNDIHARFDEVNPIGFGPCTDELRSTDDCFGGIARRATAINDVREAEDNVVLLDAGDQLQGPLWYYIYRGFLTSKFMNLLSYDAMAIGLHEFDMGVDKLTEFVGNLTFPVLACNVNGSAEPEFLEAIACSHVITVNGERIGVVGFTDESNVNHSITDDLIITPIMDALQDEVDRLLNEENISKIIALGHTDTPIAKAIANCVRGIDVVVFGRPIIFLYSGDSPDDVLEPFGDYPIVIRPDYDPERTVILVTVFPFGKYLGRINVVFDGSGEILSYNGNPILLDISVAKDPDTLELLDSYRGPVEELAKLNIGYSLVPLDGSLESCGLGECNMGNSFMDAFLNYFLDNGTFPYWSDINFAVTNSGGFMGSFKRGELTFGDLSYVVPFGDILHIIEMRGEHILEMLEFSGSGLGAGVPRIEFLQVSGLRLEYDVSRKPGNRLIRALTLCTRCDIPKFVPIEKDTIYKFVTNSYVASGGDGHIIIPEKLISRVKGEHLEKRSQHISSDNKRGKEKTL</sequence>
<dbReference type="InterPro" id="IPR006146">
    <property type="entry name" value="5'-Nucleotdase_CS"/>
</dbReference>